<dbReference type="GO" id="GO:0004022">
    <property type="term" value="F:alcohol dehydrogenase (NAD+) activity"/>
    <property type="evidence" value="ECO:0007669"/>
    <property type="project" value="TreeGrafter"/>
</dbReference>
<dbReference type="OrthoDB" id="256333at2759"/>
<keyword evidence="4" id="KW-0862">Zinc</keyword>
<evidence type="ECO:0000259" key="6">
    <source>
        <dbReference type="Pfam" id="PF00107"/>
    </source>
</evidence>
<proteinExistence type="inferred from homology"/>
<comment type="cofactor">
    <cofactor evidence="1">
        <name>Zn(2+)</name>
        <dbReference type="ChEBI" id="CHEBI:29105"/>
    </cofactor>
</comment>
<reference evidence="8 9" key="1">
    <citation type="submission" date="2015-05" db="EMBL/GenBank/DDBJ databases">
        <title>Distinctive expansion of gene families associated with plant cell wall degradation and secondary metabolism in the genomes of grapevine trunk pathogens.</title>
        <authorList>
            <person name="Lawrence D.P."/>
            <person name="Travadon R."/>
            <person name="Rolshausen P.E."/>
            <person name="Baumgartner K."/>
        </authorList>
    </citation>
    <scope>NUCLEOTIDE SEQUENCE [LARGE SCALE GENOMIC DNA]</scope>
    <source>
        <strain evidence="8">UCRPC4</strain>
    </source>
</reference>
<dbReference type="PANTHER" id="PTHR42940">
    <property type="entry name" value="ALCOHOL DEHYDROGENASE 1-RELATED"/>
    <property type="match status" value="1"/>
</dbReference>
<dbReference type="SUPFAM" id="SSF50129">
    <property type="entry name" value="GroES-like"/>
    <property type="match status" value="1"/>
</dbReference>
<keyword evidence="9" id="KW-1185">Reference proteome</keyword>
<dbReference type="InterPro" id="IPR013154">
    <property type="entry name" value="ADH-like_N"/>
</dbReference>
<feature type="domain" description="Alcohol dehydrogenase-like C-terminal" evidence="6">
    <location>
        <begin position="195"/>
        <end position="337"/>
    </location>
</feature>
<dbReference type="AlphaFoldDB" id="A0A0G2GMU2"/>
<dbReference type="GO" id="GO:0046872">
    <property type="term" value="F:metal ion binding"/>
    <property type="evidence" value="ECO:0007669"/>
    <property type="project" value="UniProtKB-KW"/>
</dbReference>
<dbReference type="PANTHER" id="PTHR42940:SF8">
    <property type="entry name" value="VACUOLAR PROTEIN SORTING-ASSOCIATED PROTEIN 11"/>
    <property type="match status" value="1"/>
</dbReference>
<dbReference type="SUPFAM" id="SSF51735">
    <property type="entry name" value="NAD(P)-binding Rossmann-fold domains"/>
    <property type="match status" value="1"/>
</dbReference>
<evidence type="ECO:0000256" key="1">
    <source>
        <dbReference type="ARBA" id="ARBA00001947"/>
    </source>
</evidence>
<dbReference type="InterPro" id="IPR011032">
    <property type="entry name" value="GroES-like_sf"/>
</dbReference>
<name>A0A0G2GMU2_PHACM</name>
<evidence type="ECO:0000256" key="5">
    <source>
        <dbReference type="ARBA" id="ARBA00023002"/>
    </source>
</evidence>
<evidence type="ECO:0000313" key="8">
    <source>
        <dbReference type="EMBL" id="KKY18180.1"/>
    </source>
</evidence>
<keyword evidence="5" id="KW-0560">Oxidoreductase</keyword>
<dbReference type="Gene3D" id="3.40.50.720">
    <property type="entry name" value="NAD(P)-binding Rossmann-like Domain"/>
    <property type="match status" value="1"/>
</dbReference>
<evidence type="ECO:0000313" key="9">
    <source>
        <dbReference type="Proteomes" id="UP000053317"/>
    </source>
</evidence>
<dbReference type="EMBL" id="LCWF01000129">
    <property type="protein sequence ID" value="KKY18180.1"/>
    <property type="molecule type" value="Genomic_DNA"/>
</dbReference>
<comment type="similarity">
    <text evidence="2">Belongs to the zinc-containing alcohol dehydrogenase family.</text>
</comment>
<sequence>MAVKIPSEMLAAVQEKFSEPYSVTKITTPSKPEGHDLLIRVLAASYCHTDAVFSSGEMQHNQTLPRVGCHEYSGEIVAFGPSAENLYGLTVGSKVGVPPLSYHPCTKCFECTRDDGDGSRYSPHCPYAETLGLTVDGGFQQYCLVDSRQIVPIPEGLTAVDTAPLMCAGFTIWGALQHERIKNASKIAIVGAGGGLGHLGIQFAAHLGKEVLAVDASDKSLELLQNVIKGLGSKGNQIKVGDARTTKPEDLLVSIGEHSSDAAPGELGVDAAILLADSQAAMDLATALLKNHGTIVVVSFPERGFNMSATALVFRDIRIVGSWVAKHWQLREMMQFANQYNVKPVVKTFSLPEINALVDEYHRGTGGKLVIDMTLDSLA</sequence>
<evidence type="ECO:0000259" key="7">
    <source>
        <dbReference type="Pfam" id="PF08240"/>
    </source>
</evidence>
<reference evidence="8 9" key="2">
    <citation type="submission" date="2015-05" db="EMBL/GenBank/DDBJ databases">
        <authorList>
            <person name="Morales-Cruz A."/>
            <person name="Amrine K.C."/>
            <person name="Cantu D."/>
        </authorList>
    </citation>
    <scope>NUCLEOTIDE SEQUENCE [LARGE SCALE GENOMIC DNA]</scope>
    <source>
        <strain evidence="8">UCRPC4</strain>
    </source>
</reference>
<gene>
    <name evidence="8" type="ORF">UCRPC4_g05065</name>
</gene>
<dbReference type="InterPro" id="IPR013149">
    <property type="entry name" value="ADH-like_C"/>
</dbReference>
<keyword evidence="3" id="KW-0479">Metal-binding</keyword>
<dbReference type="Proteomes" id="UP000053317">
    <property type="component" value="Unassembled WGS sequence"/>
</dbReference>
<protein>
    <submittedName>
        <fullName evidence="8">Putative alcohol dehydrogenase</fullName>
    </submittedName>
</protein>
<dbReference type="Pfam" id="PF00107">
    <property type="entry name" value="ADH_zinc_N"/>
    <property type="match status" value="1"/>
</dbReference>
<evidence type="ECO:0000256" key="3">
    <source>
        <dbReference type="ARBA" id="ARBA00022723"/>
    </source>
</evidence>
<organism evidence="8 9">
    <name type="scientific">Phaeomoniella chlamydospora</name>
    <name type="common">Phaeoacremonium chlamydosporum</name>
    <dbReference type="NCBI Taxonomy" id="158046"/>
    <lineage>
        <taxon>Eukaryota</taxon>
        <taxon>Fungi</taxon>
        <taxon>Dikarya</taxon>
        <taxon>Ascomycota</taxon>
        <taxon>Pezizomycotina</taxon>
        <taxon>Eurotiomycetes</taxon>
        <taxon>Chaetothyriomycetidae</taxon>
        <taxon>Phaeomoniellales</taxon>
        <taxon>Phaeomoniellaceae</taxon>
        <taxon>Phaeomoniella</taxon>
    </lineage>
</organism>
<evidence type="ECO:0000256" key="2">
    <source>
        <dbReference type="ARBA" id="ARBA00008072"/>
    </source>
</evidence>
<dbReference type="GO" id="GO:0005737">
    <property type="term" value="C:cytoplasm"/>
    <property type="evidence" value="ECO:0007669"/>
    <property type="project" value="TreeGrafter"/>
</dbReference>
<dbReference type="InterPro" id="IPR036291">
    <property type="entry name" value="NAD(P)-bd_dom_sf"/>
</dbReference>
<dbReference type="Gene3D" id="3.90.180.10">
    <property type="entry name" value="Medium-chain alcohol dehydrogenases, catalytic domain"/>
    <property type="match status" value="1"/>
</dbReference>
<accession>A0A0G2GMU2</accession>
<feature type="domain" description="Alcohol dehydrogenase-like N-terminal" evidence="7">
    <location>
        <begin position="35"/>
        <end position="155"/>
    </location>
</feature>
<dbReference type="Pfam" id="PF08240">
    <property type="entry name" value="ADH_N"/>
    <property type="match status" value="1"/>
</dbReference>
<evidence type="ECO:0000256" key="4">
    <source>
        <dbReference type="ARBA" id="ARBA00022833"/>
    </source>
</evidence>
<comment type="caution">
    <text evidence="8">The sequence shown here is derived from an EMBL/GenBank/DDBJ whole genome shotgun (WGS) entry which is preliminary data.</text>
</comment>